<feature type="compositionally biased region" description="Polar residues" evidence="1">
    <location>
        <begin position="264"/>
        <end position="279"/>
    </location>
</feature>
<gene>
    <name evidence="3" type="ORF">RBH19_02025</name>
</gene>
<feature type="domain" description="Putative endonuclease Z1" evidence="2">
    <location>
        <begin position="395"/>
        <end position="615"/>
    </location>
</feature>
<evidence type="ECO:0000256" key="1">
    <source>
        <dbReference type="SAM" id="MobiDB-lite"/>
    </source>
</evidence>
<comment type="caution">
    <text evidence="3">The sequence shown here is derived from an EMBL/GenBank/DDBJ whole genome shotgun (WGS) entry which is preliminary data.</text>
</comment>
<dbReference type="EMBL" id="JAVDDT010000001">
    <property type="protein sequence ID" value="MDQ2068650.1"/>
    <property type="molecule type" value="Genomic_DNA"/>
</dbReference>
<protein>
    <submittedName>
        <fullName evidence="3">Z1 domain-containing protein</fullName>
    </submittedName>
</protein>
<dbReference type="RefSeq" id="WP_306727132.1">
    <property type="nucleotide sequence ID" value="NZ_JAVDDT010000001.1"/>
</dbReference>
<reference evidence="3 4" key="1">
    <citation type="submission" date="2023-08" db="EMBL/GenBank/DDBJ databases">
        <title>Whole-genome sequencing of halo(alkali)philic microorganisms from hypersaline lakes.</title>
        <authorList>
            <person name="Sorokin D.Y."/>
            <person name="Abbas B."/>
            <person name="Merkel A.Y."/>
        </authorList>
    </citation>
    <scope>NUCLEOTIDE SEQUENCE [LARGE SCALE GENOMIC DNA]</scope>
    <source>
        <strain evidence="3 4">AB-CW4</strain>
    </source>
</reference>
<evidence type="ECO:0000313" key="4">
    <source>
        <dbReference type="Proteomes" id="UP001239019"/>
    </source>
</evidence>
<accession>A0ABU0W5C5</accession>
<evidence type="ECO:0000313" key="3">
    <source>
        <dbReference type="EMBL" id="MDQ2068650.1"/>
    </source>
</evidence>
<evidence type="ECO:0000259" key="2">
    <source>
        <dbReference type="Pfam" id="PF10593"/>
    </source>
</evidence>
<organism evidence="3 4">
    <name type="scientific">Natronospira bacteriovora</name>
    <dbReference type="NCBI Taxonomy" id="3069753"/>
    <lineage>
        <taxon>Bacteria</taxon>
        <taxon>Pseudomonadati</taxon>
        <taxon>Pseudomonadota</taxon>
        <taxon>Gammaproteobacteria</taxon>
        <taxon>Natronospirales</taxon>
        <taxon>Natronospiraceae</taxon>
        <taxon>Natronospira</taxon>
    </lineage>
</organism>
<feature type="region of interest" description="Disordered" evidence="1">
    <location>
        <begin position="257"/>
        <end position="279"/>
    </location>
</feature>
<dbReference type="Pfam" id="PF10593">
    <property type="entry name" value="Z1"/>
    <property type="match status" value="1"/>
</dbReference>
<keyword evidence="4" id="KW-1185">Reference proteome</keyword>
<dbReference type="Proteomes" id="UP001239019">
    <property type="component" value="Unassembled WGS sequence"/>
</dbReference>
<name>A0ABU0W5C5_9GAMM</name>
<proteinExistence type="predicted"/>
<sequence length="874" mass="98341">MEGLSDRQLQRFRKEFRKGLASGLGLDGAKRDLQGLVEDLLCVDPDEAEALADRIADEVMAGAARIRTVDWSTIRKPCEQRRQWYCGSEEGDRLWPSLRDRLLNEKNWSRASVESIDEYSNTIVGCLSPPGLDSSSVRGLVVGHVQSGKTANMTAVIAKAVDRGYRLILVFAGMTDSLRTQTQRRLEADLVQGNQDFWELLTVDEQDFQAGSRPWLSMPGQAAFLAVIKKDTNILRRFRELLDNTPAGTRAQIPALIIDDETDQASPDVSRPSQGSDPSTINLRIREILERFSRFSYVGYTATPFANVLSDPADSGQEGRLARGLYPDDFIVSLPTPPDYFGPESLFGRDMTSAEEAPPEESGLDMVRNISGDELQRIREIERCETGANEPLPHSLEDAVLWFIVSAAILQERRQSHCTMLVHTSARVDAHDSIADALKSFVHDLKSGRLDGNRQRMALLLDTESKRVEPDRFDHEPRSIDSIWSRVEEVARSVRVLEDNYVSDDRVEFPDEGPPAWTIVVGGNRLARGVTLPGLLVSYFGRNTRQYDTLLQMGRWFGYRHGYEDLPRIWMTAETAANFRELATIEAEIREDISVYAQSKITPLDWAVRIRQVPGMLVTRRAAMKHARTAALSYGGEHVQTIRFYHKNREWLASNWNAAERLIESAADQGAKHEARPGGHVFHDLPVTIILEFLANYRTSSEQRRTNTSAIRKYIDEYMDKGLDRWNVGVIGPASGQKSELPLGPLGKVRTVIRAKMKDSPDDAVDIKALMSKRDVLVDLPDQKKVSDTPSQGTSWKAFKKYREEVQSRNHRPLLLLYPIRRDSPPRVSGRDRVQLDAVMDVMGLGLVFPEGRTGDYVSVDLRALAIDAEVEED</sequence>
<dbReference type="InterPro" id="IPR018310">
    <property type="entry name" value="Put_endonuclease_Z1-dom"/>
</dbReference>